<dbReference type="RefSeq" id="WP_145191923.1">
    <property type="nucleotide sequence ID" value="NZ_CP036266.1"/>
</dbReference>
<gene>
    <name evidence="2" type="ORF">HG66A1_57020</name>
</gene>
<evidence type="ECO:0000256" key="1">
    <source>
        <dbReference type="SAM" id="MobiDB-lite"/>
    </source>
</evidence>
<dbReference type="OrthoDB" id="8449565at2"/>
<keyword evidence="3" id="KW-1185">Reference proteome</keyword>
<evidence type="ECO:0000313" key="3">
    <source>
        <dbReference type="Proteomes" id="UP000320421"/>
    </source>
</evidence>
<name>A0A517PWW1_9PLAN</name>
<feature type="region of interest" description="Disordered" evidence="1">
    <location>
        <begin position="38"/>
        <end position="64"/>
    </location>
</feature>
<dbReference type="Proteomes" id="UP000320421">
    <property type="component" value="Chromosome"/>
</dbReference>
<accession>A0A517PWW1</accession>
<sequence>MGKKTLPQIVQDIFVLLDPLESEDRQKVVDSVMALLGDAMPRPGRNDGEGKKDSGDAGDDATYGQRAKRWMDQNNISAVMISEIFHIDGDEVEVIASEVPGNGKKMQTHNCYLLAGIQALLSSDEPRFSDECAIELCKHLGCHDRKNHAKNRSELGNVVAGTKNNGFTLPAPGLRAAANLVKEMSQTH</sequence>
<feature type="compositionally biased region" description="Basic and acidic residues" evidence="1">
    <location>
        <begin position="44"/>
        <end position="55"/>
    </location>
</feature>
<protein>
    <submittedName>
        <fullName evidence="2">Uncharacterized protein</fullName>
    </submittedName>
</protein>
<evidence type="ECO:0000313" key="2">
    <source>
        <dbReference type="EMBL" id="QDT23877.1"/>
    </source>
</evidence>
<proteinExistence type="predicted"/>
<organism evidence="2 3">
    <name type="scientific">Gimesia chilikensis</name>
    <dbReference type="NCBI Taxonomy" id="2605989"/>
    <lineage>
        <taxon>Bacteria</taxon>
        <taxon>Pseudomonadati</taxon>
        <taxon>Planctomycetota</taxon>
        <taxon>Planctomycetia</taxon>
        <taxon>Planctomycetales</taxon>
        <taxon>Planctomycetaceae</taxon>
        <taxon>Gimesia</taxon>
    </lineage>
</organism>
<dbReference type="AlphaFoldDB" id="A0A517PWW1"/>
<dbReference type="EMBL" id="CP036266">
    <property type="protein sequence ID" value="QDT23877.1"/>
    <property type="molecule type" value="Genomic_DNA"/>
</dbReference>
<reference evidence="2 3" key="1">
    <citation type="submission" date="2019-02" db="EMBL/GenBank/DDBJ databases">
        <title>Deep-cultivation of Planctomycetes and their phenomic and genomic characterization uncovers novel biology.</title>
        <authorList>
            <person name="Wiegand S."/>
            <person name="Jogler M."/>
            <person name="Boedeker C."/>
            <person name="Pinto D."/>
            <person name="Vollmers J."/>
            <person name="Rivas-Marin E."/>
            <person name="Kohn T."/>
            <person name="Peeters S.H."/>
            <person name="Heuer A."/>
            <person name="Rast P."/>
            <person name="Oberbeckmann S."/>
            <person name="Bunk B."/>
            <person name="Jeske O."/>
            <person name="Meyerdierks A."/>
            <person name="Storesund J.E."/>
            <person name="Kallscheuer N."/>
            <person name="Luecker S."/>
            <person name="Lage O.M."/>
            <person name="Pohl T."/>
            <person name="Merkel B.J."/>
            <person name="Hornburger P."/>
            <person name="Mueller R.-W."/>
            <person name="Bruemmer F."/>
            <person name="Labrenz M."/>
            <person name="Spormann A.M."/>
            <person name="Op den Camp H."/>
            <person name="Overmann J."/>
            <person name="Amann R."/>
            <person name="Jetten M.S.M."/>
            <person name="Mascher T."/>
            <person name="Medema M.H."/>
            <person name="Devos D.P."/>
            <person name="Kaster A.-K."/>
            <person name="Ovreas L."/>
            <person name="Rohde M."/>
            <person name="Galperin M.Y."/>
            <person name="Jogler C."/>
        </authorList>
    </citation>
    <scope>NUCLEOTIDE SEQUENCE [LARGE SCALE GENOMIC DNA]</scope>
    <source>
        <strain evidence="2 3">HG66A1</strain>
    </source>
</reference>